<dbReference type="InterPro" id="IPR011990">
    <property type="entry name" value="TPR-like_helical_dom_sf"/>
</dbReference>
<dbReference type="PANTHER" id="PTHR11102">
    <property type="entry name" value="SEL-1-LIKE PROTEIN"/>
    <property type="match status" value="1"/>
</dbReference>
<accession>A0A934SE69</accession>
<dbReference type="PANTHER" id="PTHR11102:SF160">
    <property type="entry name" value="ERAD-ASSOCIATED E3 UBIQUITIN-PROTEIN LIGASE COMPONENT HRD3"/>
    <property type="match status" value="1"/>
</dbReference>
<organism evidence="1 2">
    <name type="scientific">Luteolibacter pohnpeiensis</name>
    <dbReference type="NCBI Taxonomy" id="454153"/>
    <lineage>
        <taxon>Bacteria</taxon>
        <taxon>Pseudomonadati</taxon>
        <taxon>Verrucomicrobiota</taxon>
        <taxon>Verrucomicrobiia</taxon>
        <taxon>Verrucomicrobiales</taxon>
        <taxon>Verrucomicrobiaceae</taxon>
        <taxon>Luteolibacter</taxon>
    </lineage>
</organism>
<dbReference type="SMART" id="SM00671">
    <property type="entry name" value="SEL1"/>
    <property type="match status" value="2"/>
</dbReference>
<protein>
    <submittedName>
        <fullName evidence="1">Sel1 repeat family protein</fullName>
    </submittedName>
</protein>
<evidence type="ECO:0000313" key="2">
    <source>
        <dbReference type="Proteomes" id="UP000603141"/>
    </source>
</evidence>
<dbReference type="Proteomes" id="UP000603141">
    <property type="component" value="Unassembled WGS sequence"/>
</dbReference>
<dbReference type="EMBL" id="JAENIJ010000039">
    <property type="protein sequence ID" value="MBK1884244.1"/>
    <property type="molecule type" value="Genomic_DNA"/>
</dbReference>
<evidence type="ECO:0000313" key="1">
    <source>
        <dbReference type="EMBL" id="MBK1884244.1"/>
    </source>
</evidence>
<dbReference type="Gene3D" id="1.25.40.10">
    <property type="entry name" value="Tetratricopeptide repeat domain"/>
    <property type="match status" value="1"/>
</dbReference>
<proteinExistence type="predicted"/>
<dbReference type="InterPro" id="IPR006597">
    <property type="entry name" value="Sel1-like"/>
</dbReference>
<keyword evidence="2" id="KW-1185">Reference proteome</keyword>
<dbReference type="Pfam" id="PF08238">
    <property type="entry name" value="Sel1"/>
    <property type="match status" value="2"/>
</dbReference>
<name>A0A934SE69_9BACT</name>
<reference evidence="1" key="1">
    <citation type="submission" date="2021-01" db="EMBL/GenBank/DDBJ databases">
        <title>Modified the classification status of verrucomicrobia.</title>
        <authorList>
            <person name="Feng X."/>
        </authorList>
    </citation>
    <scope>NUCLEOTIDE SEQUENCE</scope>
    <source>
        <strain evidence="1">KCTC 22041</strain>
    </source>
</reference>
<sequence length="181" mass="20516">MASLRADTSDDFTKYEAMAEKGDTRAMITIGLYYHQGNGGVSKDYEKAMDWYLKAYAKWNGDAFNNIGVMYRDGLGVPKSKKVAYLLFLIVHMEGLGDDATQIRAGRNLSQLAEELSESDHKEALSYTFPYVDQIVKSRSQNMKIGKGVLPSKENIRFKDNGWWLDSERKGLQFDPPAPWN</sequence>
<gene>
    <name evidence="1" type="ORF">JIN85_17625</name>
</gene>
<dbReference type="InterPro" id="IPR050767">
    <property type="entry name" value="Sel1_AlgK"/>
</dbReference>
<dbReference type="RefSeq" id="WP_200273261.1">
    <property type="nucleotide sequence ID" value="NZ_JAENIJ010000039.1"/>
</dbReference>
<comment type="caution">
    <text evidence="1">The sequence shown here is derived from an EMBL/GenBank/DDBJ whole genome shotgun (WGS) entry which is preliminary data.</text>
</comment>
<dbReference type="SUPFAM" id="SSF81901">
    <property type="entry name" value="HCP-like"/>
    <property type="match status" value="1"/>
</dbReference>
<dbReference type="AlphaFoldDB" id="A0A934SE69"/>